<organism evidence="4">
    <name type="scientific">Palpitomonas bilix</name>
    <dbReference type="NCBI Taxonomy" id="652834"/>
    <lineage>
        <taxon>Eukaryota</taxon>
        <taxon>Eukaryota incertae sedis</taxon>
    </lineage>
</organism>
<dbReference type="GO" id="GO:0005634">
    <property type="term" value="C:nucleus"/>
    <property type="evidence" value="ECO:0007669"/>
    <property type="project" value="TreeGrafter"/>
</dbReference>
<dbReference type="Gene3D" id="2.60.120.650">
    <property type="entry name" value="Cupin"/>
    <property type="match status" value="1"/>
</dbReference>
<protein>
    <submittedName>
        <fullName evidence="4">Uncharacterized protein</fullName>
    </submittedName>
</protein>
<gene>
    <name evidence="4" type="ORF">PBIL07802_LOCUS32335</name>
</gene>
<proteinExistence type="predicted"/>
<dbReference type="PROSITE" id="PS51183">
    <property type="entry name" value="JMJN"/>
    <property type="match status" value="1"/>
</dbReference>
<dbReference type="SMART" id="SM00558">
    <property type="entry name" value="JmjC"/>
    <property type="match status" value="1"/>
</dbReference>
<reference evidence="4" key="1">
    <citation type="submission" date="2021-01" db="EMBL/GenBank/DDBJ databases">
        <authorList>
            <person name="Corre E."/>
            <person name="Pelletier E."/>
            <person name="Niang G."/>
            <person name="Scheremetjew M."/>
            <person name="Finn R."/>
            <person name="Kale V."/>
            <person name="Holt S."/>
            <person name="Cochrane G."/>
            <person name="Meng A."/>
            <person name="Brown T."/>
            <person name="Cohen L."/>
        </authorList>
    </citation>
    <scope>NUCLEOTIDE SEQUENCE</scope>
    <source>
        <strain evidence="4">NIES-2562</strain>
    </source>
</reference>
<feature type="region of interest" description="Disordered" evidence="1">
    <location>
        <begin position="492"/>
        <end position="511"/>
    </location>
</feature>
<accession>A0A7S3GLB9</accession>
<name>A0A7S3GLB9_9EUKA</name>
<sequence length="841" mass="93320">MAGEDFDCDPSYLDMSGVCEAPTFRPTVEQFSDPEAYIESVSKECEPYGILKIVVPEELRPTVDVGKANKFNVRIQRIQPVQSQKTREKGVGGGTEDSVTSVFGFINTGRKYSIQEHRQKVTAAGRKELEGHQMMKPEEVEQHFLKRLHGSGGRYSAYYANDVVGDVAKRDSKWTLQDLPSGKRCPLRHLEDLPGVTSPMLYIGCLYGMFCWHVEDNWLSAASYNYTGAPKIWYGVPGAAAQDFLRVATTKIPCLFDSLKVCPDLLTKKVVMFSPAILAQHGVPVFRAVHRPGELMVTTPRAYHAGLSCGWNISASVNFCLPQWLPHGTMSVAWYRMAKKVPVVPMELLLCRMATDTMVDKDVKQLVSRELQAATKSEVGCMGSLSQDQIDRAVFVKVEGENLDDRKFCAACLHDSSLVTYVCPDCLGRGALASFCAKHKRNVCPTCMQALRLYIADFLKPLIKVDYVPTTDDIAKAVNGYVGISTEIRELPTEHDRDEAEPKLSPPRRSPPRRVFTFLTIKVSKLMRLPGRGIPLLTDFSRSKGCSILIVLPHEDGSAPSYLVVDSATVGGTWPIALKKARATALLRFSGSLQQQQTLLDDFADMWRSLIAPTTAADAVRMQDPPFVVHSGYMSALDVGKIELENQLGEGVVRVVNVPEVRGAKTKRKRIDAGLSLVFGEWNVITSAKVASIYDECERKLLQNEEREERASYLKTMKLEESDLSPREFTVNIPSSVFEPLPTSLSQWMSALTKALAADLRAHVRDKLMLYPVMKWKEYGGTVAITMVVVGGQASAGLTSNALRRGLKQLQDSLTTPPISVKYEDESAKWRDEAVVPAHLR</sequence>
<dbReference type="InterPro" id="IPR003349">
    <property type="entry name" value="JmjN"/>
</dbReference>
<dbReference type="EMBL" id="HBIB01049066">
    <property type="protein sequence ID" value="CAE0269982.1"/>
    <property type="molecule type" value="Transcribed_RNA"/>
</dbReference>
<dbReference type="Pfam" id="PF02375">
    <property type="entry name" value="JmjN"/>
    <property type="match status" value="1"/>
</dbReference>
<dbReference type="GO" id="GO:0032452">
    <property type="term" value="F:histone demethylase activity"/>
    <property type="evidence" value="ECO:0007669"/>
    <property type="project" value="TreeGrafter"/>
</dbReference>
<dbReference type="GO" id="GO:0010468">
    <property type="term" value="P:regulation of gene expression"/>
    <property type="evidence" value="ECO:0007669"/>
    <property type="project" value="TreeGrafter"/>
</dbReference>
<feature type="compositionally biased region" description="Basic and acidic residues" evidence="1">
    <location>
        <begin position="492"/>
        <end position="502"/>
    </location>
</feature>
<dbReference type="AlphaFoldDB" id="A0A7S3GLB9"/>
<dbReference type="GO" id="GO:0000785">
    <property type="term" value="C:chromatin"/>
    <property type="evidence" value="ECO:0007669"/>
    <property type="project" value="TreeGrafter"/>
</dbReference>
<dbReference type="PROSITE" id="PS51184">
    <property type="entry name" value="JMJC"/>
    <property type="match status" value="1"/>
</dbReference>
<dbReference type="InterPro" id="IPR003347">
    <property type="entry name" value="JmjC_dom"/>
</dbReference>
<evidence type="ECO:0000259" key="2">
    <source>
        <dbReference type="PROSITE" id="PS51183"/>
    </source>
</evidence>
<feature type="domain" description="JmjN" evidence="2">
    <location>
        <begin position="21"/>
        <end position="62"/>
    </location>
</feature>
<dbReference type="PANTHER" id="PTHR10694">
    <property type="entry name" value="LYSINE-SPECIFIC DEMETHYLASE"/>
    <property type="match status" value="1"/>
</dbReference>
<evidence type="ECO:0000259" key="3">
    <source>
        <dbReference type="PROSITE" id="PS51184"/>
    </source>
</evidence>
<evidence type="ECO:0000313" key="4">
    <source>
        <dbReference type="EMBL" id="CAE0269982.1"/>
    </source>
</evidence>
<dbReference type="SMART" id="SM00545">
    <property type="entry name" value="JmjN"/>
    <property type="match status" value="1"/>
</dbReference>
<dbReference type="Pfam" id="PF02373">
    <property type="entry name" value="JmjC"/>
    <property type="match status" value="1"/>
</dbReference>
<evidence type="ECO:0000256" key="1">
    <source>
        <dbReference type="SAM" id="MobiDB-lite"/>
    </source>
</evidence>
<feature type="domain" description="JmjC" evidence="3">
    <location>
        <begin position="168"/>
        <end position="336"/>
    </location>
</feature>
<dbReference type="SUPFAM" id="SSF51197">
    <property type="entry name" value="Clavaminate synthase-like"/>
    <property type="match status" value="1"/>
</dbReference>